<dbReference type="AlphaFoldDB" id="A0A069AEX3"/>
<dbReference type="EMBL" id="LK932402">
    <property type="protein sequence ID" value="CDS87899.1"/>
    <property type="molecule type" value="Genomic_DNA"/>
</dbReference>
<evidence type="ECO:0000313" key="1">
    <source>
        <dbReference type="EMBL" id="CDS85511.1"/>
    </source>
</evidence>
<dbReference type="RefSeq" id="WP_021366017.1">
    <property type="nucleotide sequence ID" value="NZ_BBYB01000197.1"/>
</dbReference>
<sequence length="40" mass="4854">MLESELYELLGYDRMIIRTKILKTLEMDIEIKILNQILEK</sequence>
<dbReference type="EMBL" id="LK932505">
    <property type="protein sequence ID" value="CDS85511.1"/>
    <property type="molecule type" value="Genomic_DNA"/>
</dbReference>
<evidence type="ECO:0000313" key="2">
    <source>
        <dbReference type="EMBL" id="CDS87899.1"/>
    </source>
</evidence>
<gene>
    <name evidence="3" type="ORF">BN1095_440154</name>
    <name evidence="1" type="ORF">BN1096_520321</name>
    <name evidence="2" type="ORF">BN1097_630298</name>
</gene>
<evidence type="ECO:0000313" key="3">
    <source>
        <dbReference type="EMBL" id="CDT35303.1"/>
    </source>
</evidence>
<dbReference type="EMBL" id="LK933116">
    <property type="protein sequence ID" value="CDT35303.1"/>
    <property type="molecule type" value="Genomic_DNA"/>
</dbReference>
<reference evidence="2" key="1">
    <citation type="submission" date="2014-07" db="EMBL/GenBank/DDBJ databases">
        <authorList>
            <person name="Monot Marc"/>
        </authorList>
    </citation>
    <scope>NUCLEOTIDE SEQUENCE</scope>
    <source>
        <strain evidence="3">7032989</strain>
        <strain evidence="2">7032994</strain>
    </source>
</reference>
<accession>A0A069AEX3</accession>
<name>A0A069AEX3_CLODI</name>
<organism evidence="2">
    <name type="scientific">Clostridioides difficile</name>
    <name type="common">Peptoclostridium difficile</name>
    <dbReference type="NCBI Taxonomy" id="1496"/>
    <lineage>
        <taxon>Bacteria</taxon>
        <taxon>Bacillati</taxon>
        <taxon>Bacillota</taxon>
        <taxon>Clostridia</taxon>
        <taxon>Peptostreptococcales</taxon>
        <taxon>Peptostreptococcaceae</taxon>
        <taxon>Clostridioides</taxon>
    </lineage>
</organism>
<proteinExistence type="predicted"/>
<protein>
    <submittedName>
        <fullName evidence="2">Uncharacterized protein</fullName>
    </submittedName>
</protein>